<comment type="caution">
    <text evidence="2">The sequence shown here is derived from an EMBL/GenBank/DDBJ whole genome shotgun (WGS) entry which is preliminary data.</text>
</comment>
<reference evidence="2" key="1">
    <citation type="submission" date="2020-07" db="EMBL/GenBank/DDBJ databases">
        <title>The High-quality genome of the commercially important snow crab, Chionoecetes opilio.</title>
        <authorList>
            <person name="Jeong J.-H."/>
            <person name="Ryu S."/>
        </authorList>
    </citation>
    <scope>NUCLEOTIDE SEQUENCE</scope>
    <source>
        <strain evidence="2">MADBK_172401_WGS</strain>
        <tissue evidence="2">Digestive gland</tissue>
    </source>
</reference>
<accession>A0A8J4XVK8</accession>
<keyword evidence="3" id="KW-1185">Reference proteome</keyword>
<dbReference type="EMBL" id="JACEEZ010024891">
    <property type="protein sequence ID" value="KAG0706998.1"/>
    <property type="molecule type" value="Genomic_DNA"/>
</dbReference>
<evidence type="ECO:0000313" key="2">
    <source>
        <dbReference type="EMBL" id="KAG0706998.1"/>
    </source>
</evidence>
<protein>
    <recommendedName>
        <fullName evidence="4">Peptidase A2 domain-containing protein</fullName>
    </recommendedName>
</protein>
<feature type="compositionally biased region" description="Low complexity" evidence="1">
    <location>
        <begin position="34"/>
        <end position="44"/>
    </location>
</feature>
<feature type="compositionally biased region" description="Pro residues" evidence="1">
    <location>
        <begin position="1"/>
        <end position="10"/>
    </location>
</feature>
<name>A0A8J4XVK8_CHIOP</name>
<dbReference type="OrthoDB" id="6932368at2759"/>
<dbReference type="AlphaFoldDB" id="A0A8J4XVK8"/>
<organism evidence="2 3">
    <name type="scientific">Chionoecetes opilio</name>
    <name type="common">Atlantic snow crab</name>
    <name type="synonym">Cancer opilio</name>
    <dbReference type="NCBI Taxonomy" id="41210"/>
    <lineage>
        <taxon>Eukaryota</taxon>
        <taxon>Metazoa</taxon>
        <taxon>Ecdysozoa</taxon>
        <taxon>Arthropoda</taxon>
        <taxon>Crustacea</taxon>
        <taxon>Multicrustacea</taxon>
        <taxon>Malacostraca</taxon>
        <taxon>Eumalacostraca</taxon>
        <taxon>Eucarida</taxon>
        <taxon>Decapoda</taxon>
        <taxon>Pleocyemata</taxon>
        <taxon>Brachyura</taxon>
        <taxon>Eubrachyura</taxon>
        <taxon>Majoidea</taxon>
        <taxon>Majidae</taxon>
        <taxon>Chionoecetes</taxon>
    </lineage>
</organism>
<evidence type="ECO:0000313" key="3">
    <source>
        <dbReference type="Proteomes" id="UP000770661"/>
    </source>
</evidence>
<evidence type="ECO:0000256" key="1">
    <source>
        <dbReference type="SAM" id="MobiDB-lite"/>
    </source>
</evidence>
<gene>
    <name evidence="2" type="ORF">GWK47_024228</name>
</gene>
<evidence type="ECO:0008006" key="4">
    <source>
        <dbReference type="Google" id="ProtNLM"/>
    </source>
</evidence>
<dbReference type="Proteomes" id="UP000770661">
    <property type="component" value="Unassembled WGS sequence"/>
</dbReference>
<proteinExistence type="predicted"/>
<feature type="region of interest" description="Disordered" evidence="1">
    <location>
        <begin position="1"/>
        <end position="56"/>
    </location>
</feature>
<feature type="compositionally biased region" description="Pro residues" evidence="1">
    <location>
        <begin position="45"/>
        <end position="54"/>
    </location>
</feature>
<sequence>MPNPPDPCISPPDSLHRFSRAPPPRVNPPQSLVSPARSPAQSPAAHPPPSPPFPGRRTLLWVADTLSGMRYLVDSGAEVSVVPPSSDERLAQPSTAYDLLAANNTPIATYGTRTLRLSLTPTSPFVWSFVVTEVDQLGCGFPLFP</sequence>